<evidence type="ECO:0000313" key="3">
    <source>
        <dbReference type="Proteomes" id="UP000034508"/>
    </source>
</evidence>
<sequence length="197" mass="20935">MSSLTSGLVLSMPEAQAASSMQTNLDIARNIVNNISPDLIPDQSQNLNSISSTPEGYLSKPLVTETLVTPETPKARLAKKTPTPVKVTKASAIEAGAHFFPYGYCTYYVSQRRMIPWSGNAIAWLSGARSFGFATGNTPQVGAIVVTSEGGKAGHVGMIDAVIGDQITITEMNYRGFGVISSRTISSSYGAIMGYIY</sequence>
<dbReference type="EMBL" id="LBSM01000014">
    <property type="protein sequence ID" value="KKQ17880.1"/>
    <property type="molecule type" value="Genomic_DNA"/>
</dbReference>
<comment type="caution">
    <text evidence="2">The sequence shown here is derived from an EMBL/GenBank/DDBJ whole genome shotgun (WGS) entry which is preliminary data.</text>
</comment>
<dbReference type="SUPFAM" id="SSF54001">
    <property type="entry name" value="Cysteine proteinases"/>
    <property type="match status" value="1"/>
</dbReference>
<dbReference type="PROSITE" id="PS50911">
    <property type="entry name" value="CHAP"/>
    <property type="match status" value="1"/>
</dbReference>
<dbReference type="InterPro" id="IPR038765">
    <property type="entry name" value="Papain-like_cys_pep_sf"/>
</dbReference>
<proteinExistence type="predicted"/>
<gene>
    <name evidence="2" type="ORF">US31_C0014G0016</name>
</gene>
<evidence type="ECO:0000259" key="1">
    <source>
        <dbReference type="PROSITE" id="PS50911"/>
    </source>
</evidence>
<accession>A0A0G0FVL1</accession>
<dbReference type="Gene3D" id="3.90.1720.10">
    <property type="entry name" value="endopeptidase domain like (from Nostoc punctiforme)"/>
    <property type="match status" value="1"/>
</dbReference>
<evidence type="ECO:0000313" key="2">
    <source>
        <dbReference type="EMBL" id="KKQ17880.1"/>
    </source>
</evidence>
<organism evidence="2 3">
    <name type="scientific">Berkelbacteria bacterium GW2011_GWA1_36_9</name>
    <dbReference type="NCBI Taxonomy" id="1618331"/>
    <lineage>
        <taxon>Bacteria</taxon>
        <taxon>Candidatus Berkelbacteria</taxon>
    </lineage>
</organism>
<dbReference type="AlphaFoldDB" id="A0A0G0FVL1"/>
<feature type="domain" description="Peptidase C51" evidence="1">
    <location>
        <begin position="80"/>
        <end position="197"/>
    </location>
</feature>
<reference evidence="2 3" key="1">
    <citation type="journal article" date="2015" name="Nature">
        <title>rRNA introns, odd ribosomes, and small enigmatic genomes across a large radiation of phyla.</title>
        <authorList>
            <person name="Brown C.T."/>
            <person name="Hug L.A."/>
            <person name="Thomas B.C."/>
            <person name="Sharon I."/>
            <person name="Castelle C.J."/>
            <person name="Singh A."/>
            <person name="Wilkins M.J."/>
            <person name="Williams K.H."/>
            <person name="Banfield J.F."/>
        </authorList>
    </citation>
    <scope>NUCLEOTIDE SEQUENCE [LARGE SCALE GENOMIC DNA]</scope>
</reference>
<dbReference type="Proteomes" id="UP000034508">
    <property type="component" value="Unassembled WGS sequence"/>
</dbReference>
<dbReference type="Pfam" id="PF05257">
    <property type="entry name" value="CHAP"/>
    <property type="match status" value="1"/>
</dbReference>
<protein>
    <submittedName>
        <fullName evidence="2">CHAP domain protein</fullName>
    </submittedName>
</protein>
<name>A0A0G0FVL1_9BACT</name>
<dbReference type="InterPro" id="IPR007921">
    <property type="entry name" value="CHAP_dom"/>
</dbReference>